<reference evidence="4" key="2">
    <citation type="submission" date="2020-04" db="EMBL/GenBank/DDBJ databases">
        <authorList>
            <consortium name="NCBI Genome Project"/>
        </authorList>
    </citation>
    <scope>NUCLEOTIDE SEQUENCE</scope>
    <source>
        <strain evidence="4">CBS 304.34</strain>
    </source>
</reference>
<dbReference type="Gene3D" id="3.40.50.720">
    <property type="entry name" value="NAD(P)-binding Rossmann-like Domain"/>
    <property type="match status" value="1"/>
</dbReference>
<dbReference type="PANTHER" id="PTHR47534:SF3">
    <property type="entry name" value="ALCOHOL DEHYDROGENASE-LIKE C-TERMINAL DOMAIN-CONTAINING PROTEIN"/>
    <property type="match status" value="1"/>
</dbReference>
<accession>A0A6A6YW42</accession>
<dbReference type="GO" id="GO:0016491">
    <property type="term" value="F:oxidoreductase activity"/>
    <property type="evidence" value="ECO:0007669"/>
    <property type="project" value="UniProtKB-KW"/>
</dbReference>
<evidence type="ECO:0000313" key="3">
    <source>
        <dbReference type="Proteomes" id="UP000504636"/>
    </source>
</evidence>
<proteinExistence type="predicted"/>
<name>A0A6A6YW42_9PEZI</name>
<protein>
    <recommendedName>
        <fullName evidence="5">NAD(P)-binding protein</fullName>
    </recommendedName>
</protein>
<dbReference type="SUPFAM" id="SSF51735">
    <property type="entry name" value="NAD(P)-binding Rossmann-fold domains"/>
    <property type="match status" value="1"/>
</dbReference>
<sequence length="339" mass="36377">MVSLDVIQSSNDRIRSALPVGLVAVFVGGTNGAGETTVRQFAKYTAQPRVYIVGCSQEAGDRITAECKELNPEGTFVFLQRETSLMRNVDQICKELASKEDVITLLCLTVGTLQLSFKTEEGLNYPTALTVHGHNRFISNLLPLIRRGKGLRRVVTTFMATFEGPIDMADFQGWNLGRMAFAGHKASVTTLALEAHHKAAPEVAFLHNFPGAVESGIARGSIGGLMRFLKTVWGVLGPLVHISLVEAGDRHLFFCTSARFSAGPEDEAAGVPLVDGLAFARGTDGQVGSGVYSIDEKGESAGAKVEKLLVQLRNQGMVERLIENVEADINGTLASGKDS</sequence>
<dbReference type="GeneID" id="54468110"/>
<dbReference type="Proteomes" id="UP000504636">
    <property type="component" value="Unplaced"/>
</dbReference>
<evidence type="ECO:0008006" key="5">
    <source>
        <dbReference type="Google" id="ProtNLM"/>
    </source>
</evidence>
<gene>
    <name evidence="2 4" type="ORF">BDZ99DRAFT_558045</name>
</gene>
<dbReference type="InterPro" id="IPR052228">
    <property type="entry name" value="Sec_Metab_Biosynth_Oxidored"/>
</dbReference>
<evidence type="ECO:0000256" key="1">
    <source>
        <dbReference type="ARBA" id="ARBA00023002"/>
    </source>
</evidence>
<organism evidence="2">
    <name type="scientific">Mytilinidion resinicola</name>
    <dbReference type="NCBI Taxonomy" id="574789"/>
    <lineage>
        <taxon>Eukaryota</taxon>
        <taxon>Fungi</taxon>
        <taxon>Dikarya</taxon>
        <taxon>Ascomycota</taxon>
        <taxon>Pezizomycotina</taxon>
        <taxon>Dothideomycetes</taxon>
        <taxon>Pleosporomycetidae</taxon>
        <taxon>Mytilinidiales</taxon>
        <taxon>Mytilinidiaceae</taxon>
        <taxon>Mytilinidion</taxon>
    </lineage>
</organism>
<keyword evidence="1" id="KW-0560">Oxidoreductase</keyword>
<reference evidence="2 4" key="1">
    <citation type="journal article" date="2020" name="Stud. Mycol.">
        <title>101 Dothideomycetes genomes: a test case for predicting lifestyles and emergence of pathogens.</title>
        <authorList>
            <person name="Haridas S."/>
            <person name="Albert R."/>
            <person name="Binder M."/>
            <person name="Bloem J."/>
            <person name="Labutti K."/>
            <person name="Salamov A."/>
            <person name="Andreopoulos B."/>
            <person name="Baker S."/>
            <person name="Barry K."/>
            <person name="Bills G."/>
            <person name="Bluhm B."/>
            <person name="Cannon C."/>
            <person name="Castanera R."/>
            <person name="Culley D."/>
            <person name="Daum C."/>
            <person name="Ezra D."/>
            <person name="Gonzalez J."/>
            <person name="Henrissat B."/>
            <person name="Kuo A."/>
            <person name="Liang C."/>
            <person name="Lipzen A."/>
            <person name="Lutzoni F."/>
            <person name="Magnuson J."/>
            <person name="Mondo S."/>
            <person name="Nolan M."/>
            <person name="Ohm R."/>
            <person name="Pangilinan J."/>
            <person name="Park H.-J."/>
            <person name="Ramirez L."/>
            <person name="Alfaro M."/>
            <person name="Sun H."/>
            <person name="Tritt A."/>
            <person name="Yoshinaga Y."/>
            <person name="Zwiers L.-H."/>
            <person name="Turgeon B."/>
            <person name="Goodwin S."/>
            <person name="Spatafora J."/>
            <person name="Crous P."/>
            <person name="Grigoriev I."/>
        </authorList>
    </citation>
    <scope>NUCLEOTIDE SEQUENCE</scope>
    <source>
        <strain evidence="2 4">CBS 304.34</strain>
    </source>
</reference>
<dbReference type="InterPro" id="IPR036291">
    <property type="entry name" value="NAD(P)-bd_dom_sf"/>
</dbReference>
<dbReference type="RefSeq" id="XP_033579169.1">
    <property type="nucleotide sequence ID" value="XM_033727217.1"/>
</dbReference>
<dbReference type="AlphaFoldDB" id="A0A6A6YW42"/>
<reference evidence="4" key="3">
    <citation type="submission" date="2025-04" db="UniProtKB">
        <authorList>
            <consortium name="RefSeq"/>
        </authorList>
    </citation>
    <scope>IDENTIFICATION</scope>
    <source>
        <strain evidence="4">CBS 304.34</strain>
    </source>
</reference>
<evidence type="ECO:0000313" key="4">
    <source>
        <dbReference type="RefSeq" id="XP_033579169.1"/>
    </source>
</evidence>
<keyword evidence="3" id="KW-1185">Reference proteome</keyword>
<dbReference type="EMBL" id="MU003697">
    <property type="protein sequence ID" value="KAF2812205.1"/>
    <property type="molecule type" value="Genomic_DNA"/>
</dbReference>
<evidence type="ECO:0000313" key="2">
    <source>
        <dbReference type="EMBL" id="KAF2812205.1"/>
    </source>
</evidence>
<dbReference type="PANTHER" id="PTHR47534">
    <property type="entry name" value="YALI0E05731P"/>
    <property type="match status" value="1"/>
</dbReference>
<dbReference type="OrthoDB" id="2898509at2759"/>